<sequence>MGQLTLTNAARVYIDTVTVIYAVEQTPTYGVLLNPLWNNLQAGNIEVFSSELTLMETLVVPIRNSDTFLVSAYERLLRSSQMQLIPISQTLLREAAKLRAITLSLRTPDAIHAATAIAASCTQFLTNDRQLRTVTGLPVVILDEILTP</sequence>
<dbReference type="OrthoDB" id="574461at2"/>
<keyword evidence="3" id="KW-1185">Reference proteome</keyword>
<dbReference type="EMBL" id="ANNX02000036">
    <property type="protein sequence ID" value="KYC39060.1"/>
    <property type="molecule type" value="Genomic_DNA"/>
</dbReference>
<proteinExistence type="predicted"/>
<dbReference type="Gene3D" id="3.40.50.1010">
    <property type="entry name" value="5'-nuclease"/>
    <property type="match status" value="1"/>
</dbReference>
<name>A0A139X319_9CYAN</name>
<dbReference type="RefSeq" id="WP_017743539.1">
    <property type="nucleotide sequence ID" value="NZ_KQ976354.1"/>
</dbReference>
<comment type="caution">
    <text evidence="2">The sequence shown here is derived from an EMBL/GenBank/DDBJ whole genome shotgun (WGS) entry which is preliminary data.</text>
</comment>
<accession>A0A139X319</accession>
<dbReference type="InterPro" id="IPR002716">
    <property type="entry name" value="PIN_dom"/>
</dbReference>
<evidence type="ECO:0000313" key="3">
    <source>
        <dbReference type="Proteomes" id="UP000076925"/>
    </source>
</evidence>
<protein>
    <submittedName>
        <fullName evidence="2">Twitching motility protein PilT</fullName>
    </submittedName>
</protein>
<reference evidence="2 3" key="1">
    <citation type="journal article" date="2013" name="Genome Biol. Evol.">
        <title>Genomes of Stigonematalean cyanobacteria (subsection V) and the evolution of oxygenic photosynthesis from prokaryotes to plastids.</title>
        <authorList>
            <person name="Dagan T."/>
            <person name="Roettger M."/>
            <person name="Stucken K."/>
            <person name="Landan G."/>
            <person name="Koch R."/>
            <person name="Major P."/>
            <person name="Gould S.B."/>
            <person name="Goremykin V.V."/>
            <person name="Rippka R."/>
            <person name="Tandeau de Marsac N."/>
            <person name="Gugger M."/>
            <person name="Lockhart P.J."/>
            <person name="Allen J.F."/>
            <person name="Brune I."/>
            <person name="Maus I."/>
            <person name="Puhler A."/>
            <person name="Martin W.F."/>
        </authorList>
    </citation>
    <scope>NUCLEOTIDE SEQUENCE [LARGE SCALE GENOMIC DNA]</scope>
    <source>
        <strain evidence="2 3">PCC 7110</strain>
    </source>
</reference>
<organism evidence="2 3">
    <name type="scientific">Scytonema hofmannii PCC 7110</name>
    <dbReference type="NCBI Taxonomy" id="128403"/>
    <lineage>
        <taxon>Bacteria</taxon>
        <taxon>Bacillati</taxon>
        <taxon>Cyanobacteriota</taxon>
        <taxon>Cyanophyceae</taxon>
        <taxon>Nostocales</taxon>
        <taxon>Scytonemataceae</taxon>
        <taxon>Scytonema</taxon>
    </lineage>
</organism>
<gene>
    <name evidence="2" type="ORF">WA1_34300</name>
</gene>
<dbReference type="Proteomes" id="UP000076925">
    <property type="component" value="Unassembled WGS sequence"/>
</dbReference>
<dbReference type="InterPro" id="IPR029060">
    <property type="entry name" value="PIN-like_dom_sf"/>
</dbReference>
<dbReference type="AlphaFoldDB" id="A0A139X319"/>
<dbReference type="Pfam" id="PF01850">
    <property type="entry name" value="PIN"/>
    <property type="match status" value="1"/>
</dbReference>
<evidence type="ECO:0000259" key="1">
    <source>
        <dbReference type="Pfam" id="PF01850"/>
    </source>
</evidence>
<evidence type="ECO:0000313" key="2">
    <source>
        <dbReference type="EMBL" id="KYC39060.1"/>
    </source>
</evidence>
<dbReference type="STRING" id="128403.WA1_34300"/>
<dbReference type="SUPFAM" id="SSF88723">
    <property type="entry name" value="PIN domain-like"/>
    <property type="match status" value="1"/>
</dbReference>
<feature type="domain" description="PIN" evidence="1">
    <location>
        <begin position="12"/>
        <end position="135"/>
    </location>
</feature>